<evidence type="ECO:0000313" key="1">
    <source>
        <dbReference type="EMBL" id="ANC34442.1"/>
    </source>
</evidence>
<proteinExistence type="predicted"/>
<dbReference type="AlphaFoldDB" id="A0A168HEK6"/>
<organism evidence="1 2">
    <name type="scientific">Anaplasma phagocytophilum str. Norway variant2</name>
    <dbReference type="NCBI Taxonomy" id="1392507"/>
    <lineage>
        <taxon>Bacteria</taxon>
        <taxon>Pseudomonadati</taxon>
        <taxon>Pseudomonadota</taxon>
        <taxon>Alphaproteobacteria</taxon>
        <taxon>Rickettsiales</taxon>
        <taxon>Anaplasmataceae</taxon>
        <taxon>Anaplasma</taxon>
        <taxon>phagocytophilum group</taxon>
    </lineage>
</organism>
<reference evidence="1 2" key="2">
    <citation type="journal article" date="2014" name="Pathogens">
        <title>Comparative Genomics Identifies a Potential Marker of Human-Virulent Anaplasma phagocytophilum.</title>
        <authorList>
            <person name="Al-Khedery B."/>
            <person name="Barbet A.F."/>
        </authorList>
    </citation>
    <scope>NUCLEOTIDE SEQUENCE [LARGE SCALE GENOMIC DNA]</scope>
    <source>
        <strain evidence="1 2">Norway variant2</strain>
    </source>
</reference>
<evidence type="ECO:0000313" key="2">
    <source>
        <dbReference type="Proteomes" id="UP000053801"/>
    </source>
</evidence>
<accession>A0A168HEK6</accession>
<dbReference type="Proteomes" id="UP000053801">
    <property type="component" value="Chromosome"/>
</dbReference>
<gene>
    <name evidence="1" type="ORF">P029_03675</name>
</gene>
<protein>
    <submittedName>
        <fullName evidence="1">Uncharacterized protein</fullName>
    </submittedName>
</protein>
<dbReference type="EMBL" id="CP015376">
    <property type="protein sequence ID" value="ANC34442.1"/>
    <property type="molecule type" value="Genomic_DNA"/>
</dbReference>
<name>A0A168HEK6_ANAPH</name>
<reference evidence="1 2" key="1">
    <citation type="journal article" date="2013" name="Pathogens">
        <title>An Emerging Tick-Borne Disease of Humans Is Caused by a Subset of Strains with Conserved Genome Structure.</title>
        <authorList>
            <person name="Barbet A.F."/>
            <person name="Al-Khedery B."/>
            <person name="Stuen S."/>
            <person name="Granquist E.G."/>
            <person name="Felsheim R.F."/>
            <person name="Munderloh U.G."/>
        </authorList>
    </citation>
    <scope>NUCLEOTIDE SEQUENCE [LARGE SCALE GENOMIC DNA]</scope>
    <source>
        <strain evidence="1 2">Norway variant2</strain>
    </source>
</reference>
<sequence length="123" mass="13624">MNKDGSSKRLCVLGGLRKSDTFLYTVQRKEAADLNTKCIFASIMQLVKNIRETTGIKTKENAASAARAMHESDKSTVKADNSITFLENETTECKLLFSLFLALVNRADSPEAWSSGYSLPRNI</sequence>